<evidence type="ECO:0000313" key="8">
    <source>
        <dbReference type="EMBL" id="HIY93674.1"/>
    </source>
</evidence>
<feature type="active site" description="Nucleophile" evidence="6">
    <location>
        <position position="8"/>
    </location>
</feature>
<dbReference type="Pfam" id="PF01451">
    <property type="entry name" value="LMWPc"/>
    <property type="match status" value="1"/>
</dbReference>
<dbReference type="Proteomes" id="UP000824013">
    <property type="component" value="Unassembled WGS sequence"/>
</dbReference>
<evidence type="ECO:0000256" key="1">
    <source>
        <dbReference type="ARBA" id="ARBA00011063"/>
    </source>
</evidence>
<evidence type="ECO:0000256" key="2">
    <source>
        <dbReference type="ARBA" id="ARBA00013064"/>
    </source>
</evidence>
<feature type="active site" evidence="6">
    <location>
        <position position="14"/>
    </location>
</feature>
<evidence type="ECO:0000313" key="9">
    <source>
        <dbReference type="Proteomes" id="UP000824013"/>
    </source>
</evidence>
<evidence type="ECO:0000259" key="7">
    <source>
        <dbReference type="SMART" id="SM00226"/>
    </source>
</evidence>
<dbReference type="PANTHER" id="PTHR11717">
    <property type="entry name" value="LOW MOLECULAR WEIGHT PROTEIN TYROSINE PHOSPHATASE"/>
    <property type="match status" value="1"/>
</dbReference>
<name>A0A9D2CN52_9LACO</name>
<comment type="caution">
    <text evidence="8">The sequence shown here is derived from an EMBL/GenBank/DDBJ whole genome shotgun (WGS) entry which is preliminary data.</text>
</comment>
<gene>
    <name evidence="8" type="ORF">H9820_12140</name>
</gene>
<keyword evidence="4" id="KW-0904">Protein phosphatase</keyword>
<proteinExistence type="inferred from homology"/>
<comment type="catalytic activity">
    <reaction evidence="5">
        <text>O-phospho-L-tyrosyl-[protein] + H2O = L-tyrosyl-[protein] + phosphate</text>
        <dbReference type="Rhea" id="RHEA:10684"/>
        <dbReference type="Rhea" id="RHEA-COMP:10136"/>
        <dbReference type="Rhea" id="RHEA-COMP:20101"/>
        <dbReference type="ChEBI" id="CHEBI:15377"/>
        <dbReference type="ChEBI" id="CHEBI:43474"/>
        <dbReference type="ChEBI" id="CHEBI:46858"/>
        <dbReference type="ChEBI" id="CHEBI:61978"/>
        <dbReference type="EC" id="3.1.3.48"/>
    </reaction>
</comment>
<dbReference type="InterPro" id="IPR036196">
    <property type="entry name" value="Ptyr_pPase_sf"/>
</dbReference>
<dbReference type="Gene3D" id="3.40.50.2300">
    <property type="match status" value="1"/>
</dbReference>
<accession>A0A9D2CN52</accession>
<comment type="similarity">
    <text evidence="1">Belongs to the low molecular weight phosphotyrosine protein phosphatase family.</text>
</comment>
<sequence>MKKVIFVCLGNICRSPMAEMMMKQLVEQQGLDSEIKVESRATSTYEIGNSPHLGAIAELKKQNVPIVRHTAQQITSQDFDSADLIIGMDKQNIVDLKQMAPAADESKIHMAYEALNSNAVIEDPWYDHKFNRTYHQLAEVLPIWLEKLKS</sequence>
<dbReference type="CDD" id="cd16343">
    <property type="entry name" value="LMWPTP"/>
    <property type="match status" value="1"/>
</dbReference>
<dbReference type="EMBL" id="DXCM01000090">
    <property type="protein sequence ID" value="HIY93674.1"/>
    <property type="molecule type" value="Genomic_DNA"/>
</dbReference>
<dbReference type="InterPro" id="IPR017867">
    <property type="entry name" value="Tyr_phospatase_low_mol_wt"/>
</dbReference>
<evidence type="ECO:0000256" key="5">
    <source>
        <dbReference type="ARBA" id="ARBA00051722"/>
    </source>
</evidence>
<dbReference type="AlphaFoldDB" id="A0A9D2CN52"/>
<dbReference type="PRINTS" id="PR00719">
    <property type="entry name" value="LMWPTPASE"/>
</dbReference>
<keyword evidence="3" id="KW-0378">Hydrolase</keyword>
<feature type="active site" description="Proton donor" evidence="6">
    <location>
        <position position="123"/>
    </location>
</feature>
<dbReference type="InterPro" id="IPR050438">
    <property type="entry name" value="LMW_PTPase"/>
</dbReference>
<dbReference type="SUPFAM" id="SSF52788">
    <property type="entry name" value="Phosphotyrosine protein phosphatases I"/>
    <property type="match status" value="1"/>
</dbReference>
<dbReference type="InterPro" id="IPR023485">
    <property type="entry name" value="Ptyr_pPase"/>
</dbReference>
<evidence type="ECO:0000256" key="4">
    <source>
        <dbReference type="ARBA" id="ARBA00022912"/>
    </source>
</evidence>
<feature type="domain" description="Phosphotyrosine protein phosphatase I" evidence="7">
    <location>
        <begin position="2"/>
        <end position="147"/>
    </location>
</feature>
<evidence type="ECO:0000256" key="6">
    <source>
        <dbReference type="PIRSR" id="PIRSR617867-1"/>
    </source>
</evidence>
<dbReference type="GO" id="GO:0004725">
    <property type="term" value="F:protein tyrosine phosphatase activity"/>
    <property type="evidence" value="ECO:0007669"/>
    <property type="project" value="UniProtKB-EC"/>
</dbReference>
<protein>
    <recommendedName>
        <fullName evidence="2">protein-tyrosine-phosphatase</fullName>
        <ecNumber evidence="2">3.1.3.48</ecNumber>
    </recommendedName>
</protein>
<evidence type="ECO:0000256" key="3">
    <source>
        <dbReference type="ARBA" id="ARBA00022801"/>
    </source>
</evidence>
<reference evidence="8" key="1">
    <citation type="journal article" date="2021" name="PeerJ">
        <title>Extensive microbial diversity within the chicken gut microbiome revealed by metagenomics and culture.</title>
        <authorList>
            <person name="Gilroy R."/>
            <person name="Ravi A."/>
            <person name="Getino M."/>
            <person name="Pursley I."/>
            <person name="Horton D.L."/>
            <person name="Alikhan N.F."/>
            <person name="Baker D."/>
            <person name="Gharbi K."/>
            <person name="Hall N."/>
            <person name="Watson M."/>
            <person name="Adriaenssens E.M."/>
            <person name="Foster-Nyarko E."/>
            <person name="Jarju S."/>
            <person name="Secka A."/>
            <person name="Antonio M."/>
            <person name="Oren A."/>
            <person name="Chaudhuri R.R."/>
            <person name="La Ragione R."/>
            <person name="Hildebrand F."/>
            <person name="Pallen M.J."/>
        </authorList>
    </citation>
    <scope>NUCLEOTIDE SEQUENCE</scope>
    <source>
        <strain evidence="8">3204</strain>
    </source>
</reference>
<dbReference type="SMART" id="SM00226">
    <property type="entry name" value="LMWPc"/>
    <property type="match status" value="1"/>
</dbReference>
<reference evidence="8" key="2">
    <citation type="submission" date="2021-04" db="EMBL/GenBank/DDBJ databases">
        <authorList>
            <person name="Gilroy R."/>
        </authorList>
    </citation>
    <scope>NUCLEOTIDE SEQUENCE</scope>
    <source>
        <strain evidence="8">3204</strain>
    </source>
</reference>
<dbReference type="PANTHER" id="PTHR11717:SF7">
    <property type="entry name" value="LOW MOLECULAR WEIGHT PHOSPHOTYROSINE PROTEIN PHOSPHATASE"/>
    <property type="match status" value="1"/>
</dbReference>
<organism evidence="8 9">
    <name type="scientific">Candidatus Companilactobacillus pullicola</name>
    <dbReference type="NCBI Taxonomy" id="2838523"/>
    <lineage>
        <taxon>Bacteria</taxon>
        <taxon>Bacillati</taxon>
        <taxon>Bacillota</taxon>
        <taxon>Bacilli</taxon>
        <taxon>Lactobacillales</taxon>
        <taxon>Lactobacillaceae</taxon>
        <taxon>Companilactobacillus</taxon>
    </lineage>
</organism>
<dbReference type="EC" id="3.1.3.48" evidence="2"/>